<organism evidence="3">
    <name type="scientific">Auxenochlorella protothecoides</name>
    <name type="common">Green microalga</name>
    <name type="synonym">Chlorella protothecoides</name>
    <dbReference type="NCBI Taxonomy" id="3075"/>
    <lineage>
        <taxon>Eukaryota</taxon>
        <taxon>Viridiplantae</taxon>
        <taxon>Chlorophyta</taxon>
        <taxon>core chlorophytes</taxon>
        <taxon>Trebouxiophyceae</taxon>
        <taxon>Chlorellales</taxon>
        <taxon>Chlorellaceae</taxon>
        <taxon>Auxenochlorella</taxon>
    </lineage>
</organism>
<reference evidence="3" key="1">
    <citation type="submission" date="2015-08" db="EMBL/GenBank/DDBJ databases">
        <authorList>
            <person name="Babu N.S."/>
            <person name="Beckwith C.J."/>
            <person name="Beseler K.G."/>
            <person name="Brison A."/>
            <person name="Carone J.V."/>
            <person name="Caskin T.P."/>
            <person name="Diamond M."/>
            <person name="Durham M.E."/>
            <person name="Foxe J.M."/>
            <person name="Go M."/>
            <person name="Henderson B.A."/>
            <person name="Jones I.B."/>
            <person name="McGettigan J.A."/>
            <person name="Micheletti S.J."/>
            <person name="Nasrallah M.E."/>
            <person name="Ortiz D."/>
            <person name="Piller C.R."/>
            <person name="Privatt S.R."/>
            <person name="Schneider S.L."/>
            <person name="Sharp S."/>
            <person name="Smith T.C."/>
            <person name="Stanton J.D."/>
            <person name="Ullery H.E."/>
            <person name="Wilson R.J."/>
            <person name="Serrano M.G."/>
            <person name="Buck G."/>
            <person name="Lee V."/>
            <person name="Wang Y."/>
            <person name="Carvalho R."/>
            <person name="Voegtly L."/>
            <person name="Shi R."/>
            <person name="Duckworth R."/>
            <person name="Johnson A."/>
            <person name="Loviza R."/>
            <person name="Walstead R."/>
            <person name="Shah Z."/>
            <person name="Kiflezghi M."/>
            <person name="Wade K."/>
            <person name="Ball S.L."/>
            <person name="Bradley K.W."/>
            <person name="Asai D.J."/>
            <person name="Bowman C.A."/>
            <person name="Russell D.A."/>
            <person name="Pope W.H."/>
            <person name="Jacobs-Sera D."/>
            <person name="Hendrix R.W."/>
            <person name="Hatfull G.F."/>
        </authorList>
    </citation>
    <scope>NUCLEOTIDE SEQUENCE</scope>
</reference>
<dbReference type="InterPro" id="IPR035445">
    <property type="entry name" value="GYF-like_dom_sf"/>
</dbReference>
<feature type="domain" description="GYF" evidence="2">
    <location>
        <begin position="79"/>
        <end position="122"/>
    </location>
</feature>
<dbReference type="PROSITE" id="PS50829">
    <property type="entry name" value="GYF"/>
    <property type="match status" value="1"/>
</dbReference>
<dbReference type="InterPro" id="IPR029060">
    <property type="entry name" value="PIN-like_dom_sf"/>
</dbReference>
<dbReference type="InterPro" id="IPR003169">
    <property type="entry name" value="GYF"/>
</dbReference>
<dbReference type="PANTHER" id="PTHR16161">
    <property type="entry name" value="TRANSCRIPTIONAL PROTEIN SWT1"/>
    <property type="match status" value="1"/>
</dbReference>
<accession>A0A1D2A322</accession>
<dbReference type="SUPFAM" id="SSF88723">
    <property type="entry name" value="PIN domain-like"/>
    <property type="match status" value="1"/>
</dbReference>
<dbReference type="Gene3D" id="3.40.50.1010">
    <property type="entry name" value="5'-nuclease"/>
    <property type="match status" value="1"/>
</dbReference>
<dbReference type="Pfam" id="PF13638">
    <property type="entry name" value="PIN_4"/>
    <property type="match status" value="1"/>
</dbReference>
<dbReference type="InterPro" id="IPR052626">
    <property type="entry name" value="SWT1_Regulator"/>
</dbReference>
<evidence type="ECO:0000256" key="1">
    <source>
        <dbReference type="SAM" id="MobiDB-lite"/>
    </source>
</evidence>
<dbReference type="Gene3D" id="3.30.1490.40">
    <property type="match status" value="1"/>
</dbReference>
<gene>
    <name evidence="3" type="ORF">g.55532</name>
</gene>
<feature type="region of interest" description="Disordered" evidence="1">
    <location>
        <begin position="568"/>
        <end position="587"/>
    </location>
</feature>
<evidence type="ECO:0000313" key="3">
    <source>
        <dbReference type="EMBL" id="JAT73564.1"/>
    </source>
</evidence>
<feature type="compositionally biased region" description="Polar residues" evidence="1">
    <location>
        <begin position="439"/>
        <end position="448"/>
    </location>
</feature>
<evidence type="ECO:0000259" key="2">
    <source>
        <dbReference type="PROSITE" id="PS50829"/>
    </source>
</evidence>
<proteinExistence type="predicted"/>
<dbReference type="EMBL" id="GDKF01005058">
    <property type="protein sequence ID" value="JAT73564.1"/>
    <property type="molecule type" value="Transcribed_RNA"/>
</dbReference>
<dbReference type="GO" id="GO:0005634">
    <property type="term" value="C:nucleus"/>
    <property type="evidence" value="ECO:0007669"/>
    <property type="project" value="TreeGrafter"/>
</dbReference>
<feature type="region of interest" description="Disordered" evidence="1">
    <location>
        <begin position="472"/>
        <end position="515"/>
    </location>
</feature>
<sequence length="820" mass="86159">MAAAVVSLQPHHAEILFGKLGTHSKCAGATLQLRDSFLADHLGRKVLVHAQTRAVAASAIQVILFQLSHTANAETSLEASQWQYLDNKGRKHGPYPLSKMVIWAGKKAFPSETMPVQHSGLRCWIPLWTLSMVAGQAAEAGTSEEEAMDWESMAAELKKERSAGVLSAAPAAGRLLPDFPELAAAAAGPEPMELEEALPVTPAAGGGATARALIVVDTNVLISHPATLERLLHALAAAADPPSAARESRSLEVQALVPWIVLNELDRLKSSPDGGKAAAAAHALQRLRLLLMTRDAGIRGQTAAEHAAAMAAAGEAGAGAKDSISNDTAIIQSCLYYASQLSLSCQENARVLLLSNDVGLGVRAGVSGVLCFTATRFPRSRHALLQVLDGHGPPAPAAEALEQEREKLARLQRQGERERGMQFDAAPPPQRQGAPSLASHESTLSSRALESAHARALREQQELSLRLTMQAVQQQRLQPGPRHHSMGPAPPAAGPGTAPFFLGGAPAPTQHGPPAPISLGWEALRGSAGFSWADDDESPSGAAASAAQHGLGGHASLLSQQAQALAHAEGLRRAGQPPPAAAVEAQKQAQLRQLNMLLQAMHRERIGGEATPAAPAQASSVGLGRDGASGHHGLVAGGVRPQDAPAQIPGRAPAMLPPAHEVSAESLADMVCEMEAAVVENLQPAVQHYRQLDVGDLWLETLKEEDRPPWDASSTLRILSSHRSTYWHIIPRALEAEVKSLERFFGARAGGRALSLHALASNASSLLDLLMAFSTAKPSSDPPTSDPSDIPDYISIDQASSALHAGVQRIKGLLDTLPPA</sequence>
<dbReference type="PANTHER" id="PTHR16161:SF0">
    <property type="entry name" value="TRANSCRIPTIONAL PROTEIN SWT1"/>
    <property type="match status" value="1"/>
</dbReference>
<dbReference type="SUPFAM" id="SSF55277">
    <property type="entry name" value="GYF domain"/>
    <property type="match status" value="1"/>
</dbReference>
<dbReference type="AlphaFoldDB" id="A0A1D2A322"/>
<name>A0A1D2A322_AUXPR</name>
<protein>
    <recommendedName>
        <fullName evidence="2">GYF domain-containing protein</fullName>
    </recommendedName>
</protein>
<feature type="compositionally biased region" description="Basic and acidic residues" evidence="1">
    <location>
        <begin position="412"/>
        <end position="421"/>
    </location>
</feature>
<feature type="compositionally biased region" description="Low complexity" evidence="1">
    <location>
        <begin position="494"/>
        <end position="509"/>
    </location>
</feature>
<dbReference type="InterPro" id="IPR002716">
    <property type="entry name" value="PIN_dom"/>
</dbReference>
<feature type="region of interest" description="Disordered" evidence="1">
    <location>
        <begin position="412"/>
        <end position="457"/>
    </location>
</feature>